<dbReference type="InterPro" id="IPR023393">
    <property type="entry name" value="START-like_dom_sf"/>
</dbReference>
<proteinExistence type="predicted"/>
<dbReference type="EMBL" id="CP101751">
    <property type="protein sequence ID" value="UUC46926.1"/>
    <property type="molecule type" value="Genomic_DNA"/>
</dbReference>
<dbReference type="SUPFAM" id="SSF55961">
    <property type="entry name" value="Bet v1-like"/>
    <property type="match status" value="1"/>
</dbReference>
<organism evidence="1 2">
    <name type="scientific">Flavobacterium cerinum</name>
    <dbReference type="NCBI Taxonomy" id="2502784"/>
    <lineage>
        <taxon>Bacteria</taxon>
        <taxon>Pseudomonadati</taxon>
        <taxon>Bacteroidota</taxon>
        <taxon>Flavobacteriia</taxon>
        <taxon>Flavobacteriales</taxon>
        <taxon>Flavobacteriaceae</taxon>
        <taxon>Flavobacterium</taxon>
    </lineage>
</organism>
<reference evidence="1" key="1">
    <citation type="submission" date="2022-07" db="EMBL/GenBank/DDBJ databases">
        <title>Isolation, identification, and degradation of a PFOSA degrading strain from sewage treatment plant.</title>
        <authorList>
            <person name="Zhang L."/>
            <person name="Huo Y."/>
        </authorList>
    </citation>
    <scope>NUCLEOTIDE SEQUENCE</scope>
    <source>
        <strain evidence="1">C1</strain>
    </source>
</reference>
<accession>A0ABY5IZJ6</accession>
<protein>
    <submittedName>
        <fullName evidence="1">SRPBCC family protein</fullName>
    </submittedName>
</protein>
<name>A0ABY5IZJ6_9FLAO</name>
<evidence type="ECO:0000313" key="2">
    <source>
        <dbReference type="Proteomes" id="UP001059844"/>
    </source>
</evidence>
<dbReference type="RefSeq" id="WP_256552579.1">
    <property type="nucleotide sequence ID" value="NZ_CP101751.1"/>
</dbReference>
<dbReference type="Proteomes" id="UP001059844">
    <property type="component" value="Chromosome"/>
</dbReference>
<dbReference type="Gene3D" id="3.30.530.20">
    <property type="match status" value="1"/>
</dbReference>
<evidence type="ECO:0000313" key="1">
    <source>
        <dbReference type="EMBL" id="UUC46926.1"/>
    </source>
</evidence>
<keyword evidence="2" id="KW-1185">Reference proteome</keyword>
<sequence>MTSLTIITRIKAPSKIVFDVSRNIEIHQLSVAHTNEKAIAGTTSGLIGLNETVTFRGKHFGIYLTHQSQITEMSAPDYFTDEMIKGHFSFFRHEHIFEIQEDATIMTDKIQYKVPFGSIGKLFDFFILKRYLRTMIRKRNKLLKYIAEN</sequence>
<dbReference type="CDD" id="cd07820">
    <property type="entry name" value="SRPBCC_3"/>
    <property type="match status" value="1"/>
</dbReference>
<gene>
    <name evidence="1" type="ORF">NOX80_06930</name>
</gene>